<dbReference type="EMBL" id="HBUF01355066">
    <property type="protein sequence ID" value="CAG6716792.1"/>
    <property type="molecule type" value="Transcribed_RNA"/>
</dbReference>
<dbReference type="EMBL" id="HBUF01072962">
    <property type="protein sequence ID" value="CAG6630250.1"/>
    <property type="molecule type" value="Transcribed_RNA"/>
</dbReference>
<dbReference type="EMBL" id="HBUF01072959">
    <property type="protein sequence ID" value="CAG6630245.1"/>
    <property type="molecule type" value="Transcribed_RNA"/>
</dbReference>
<organism evidence="1">
    <name type="scientific">Cacopsylla melanoneura</name>
    <dbReference type="NCBI Taxonomy" id="428564"/>
    <lineage>
        <taxon>Eukaryota</taxon>
        <taxon>Metazoa</taxon>
        <taxon>Ecdysozoa</taxon>
        <taxon>Arthropoda</taxon>
        <taxon>Hexapoda</taxon>
        <taxon>Insecta</taxon>
        <taxon>Pterygota</taxon>
        <taxon>Neoptera</taxon>
        <taxon>Paraneoptera</taxon>
        <taxon>Hemiptera</taxon>
        <taxon>Sternorrhyncha</taxon>
        <taxon>Psylloidea</taxon>
        <taxon>Psyllidae</taxon>
        <taxon>Psyllinae</taxon>
        <taxon>Cacopsylla</taxon>
    </lineage>
</organism>
<dbReference type="AlphaFoldDB" id="A0A8D8V4M6"/>
<dbReference type="EMBL" id="HBUF01355065">
    <property type="protein sequence ID" value="CAG6716787.1"/>
    <property type="molecule type" value="Transcribed_RNA"/>
</dbReference>
<proteinExistence type="predicted"/>
<reference evidence="1" key="1">
    <citation type="submission" date="2021-05" db="EMBL/GenBank/DDBJ databases">
        <authorList>
            <person name="Alioto T."/>
            <person name="Alioto T."/>
            <person name="Gomez Garrido J."/>
        </authorList>
    </citation>
    <scope>NUCLEOTIDE SEQUENCE</scope>
</reference>
<dbReference type="EMBL" id="HBUF01508164">
    <property type="protein sequence ID" value="CAG6746149.1"/>
    <property type="molecule type" value="Transcribed_RNA"/>
</dbReference>
<dbReference type="EMBL" id="HBUF01316912">
    <property type="protein sequence ID" value="CAG6694199.1"/>
    <property type="molecule type" value="Transcribed_RNA"/>
</dbReference>
<protein>
    <submittedName>
        <fullName evidence="1">Uncharacterized protein</fullName>
    </submittedName>
</protein>
<dbReference type="EMBL" id="HBUF01355064">
    <property type="protein sequence ID" value="CAG6716781.1"/>
    <property type="molecule type" value="Transcribed_RNA"/>
</dbReference>
<name>A0A8D8V4M6_9HEMI</name>
<evidence type="ECO:0000313" key="1">
    <source>
        <dbReference type="EMBL" id="CAG6716776.1"/>
    </source>
</evidence>
<dbReference type="EMBL" id="HBUF01316911">
    <property type="protein sequence ID" value="CAG6694196.1"/>
    <property type="molecule type" value="Transcribed_RNA"/>
</dbReference>
<dbReference type="EMBL" id="HBUF01072960">
    <property type="protein sequence ID" value="CAG6630247.1"/>
    <property type="molecule type" value="Transcribed_RNA"/>
</dbReference>
<sequence length="104" mass="10559">MGVSTKIQSPARGCYDHSEVLEGVGAAAQVSAHACGLHASASAHQIQATLTQVSASTRSHCWTAGACAWLSDTTHVCAEDVGDSQDSGACAQDDCAATLPETQV</sequence>
<accession>A0A8D8V4M6</accession>
<dbReference type="EMBL" id="HBUF01355063">
    <property type="protein sequence ID" value="CAG6716776.1"/>
    <property type="molecule type" value="Transcribed_RNA"/>
</dbReference>